<evidence type="ECO:0000256" key="2">
    <source>
        <dbReference type="ARBA" id="ARBA00023125"/>
    </source>
</evidence>
<protein>
    <recommendedName>
        <fullName evidence="5">Type I restriction modification DNA specificity domain-containing protein</fullName>
    </recommendedName>
</protein>
<dbReference type="GO" id="GO:0003677">
    <property type="term" value="F:DNA binding"/>
    <property type="evidence" value="ECO:0007669"/>
    <property type="project" value="UniProtKB-KW"/>
</dbReference>
<dbReference type="Proteomes" id="UP000190056">
    <property type="component" value="Unassembled WGS sequence"/>
</dbReference>
<organism evidence="3 4">
    <name type="scientific">Cylindrospermopsis raciborskii CENA302</name>
    <dbReference type="NCBI Taxonomy" id="1170768"/>
    <lineage>
        <taxon>Bacteria</taxon>
        <taxon>Bacillati</taxon>
        <taxon>Cyanobacteriota</taxon>
        <taxon>Cyanophyceae</taxon>
        <taxon>Nostocales</taxon>
        <taxon>Aphanizomenonaceae</taxon>
        <taxon>Cylindrospermopsis</taxon>
    </lineage>
</organism>
<evidence type="ECO:0000313" key="3">
    <source>
        <dbReference type="EMBL" id="OPH10099.1"/>
    </source>
</evidence>
<dbReference type="Gene3D" id="3.90.220.20">
    <property type="entry name" value="DNA methylase specificity domains"/>
    <property type="match status" value="1"/>
</dbReference>
<dbReference type="SUPFAM" id="SSF116734">
    <property type="entry name" value="DNA methylase specificity domain"/>
    <property type="match status" value="1"/>
</dbReference>
<reference evidence="3 4" key="1">
    <citation type="submission" date="2017-01" db="EMBL/GenBank/DDBJ databases">
        <authorList>
            <person name="Abreu V.A."/>
            <person name="Popin R.V."/>
            <person name="Rigonato J."/>
            <person name="Andreote A.P."/>
            <person name="Schaker P.C."/>
            <person name="Hoff-Risseti C."/>
            <person name="Alvarenga D.O."/>
            <person name="Varani A.M."/>
            <person name="Fiore M.F."/>
        </authorList>
    </citation>
    <scope>NUCLEOTIDE SEQUENCE [LARGE SCALE GENOMIC DNA]</scope>
    <source>
        <strain evidence="3 4">CENA302</strain>
    </source>
</reference>
<keyword evidence="2" id="KW-0238">DNA-binding</keyword>
<sequence length="97" mass="11337">MGSTQVTPYWVYCLARSYNFRQQAINTMAGSDGRQRVKPECFDRYYILFPPSPILKDFDKIAKPIFKQIHFLTLQNQKLVEARDLLLPRLMNGIITP</sequence>
<dbReference type="AlphaFoldDB" id="A0A9Q5QXU4"/>
<keyword evidence="1" id="KW-0680">Restriction system</keyword>
<proteinExistence type="predicted"/>
<dbReference type="EMBL" id="MTPU01000033">
    <property type="protein sequence ID" value="OPH10099.1"/>
    <property type="molecule type" value="Genomic_DNA"/>
</dbReference>
<comment type="caution">
    <text evidence="3">The sequence shown here is derived from an EMBL/GenBank/DDBJ whole genome shotgun (WGS) entry which is preliminary data.</text>
</comment>
<name>A0A9Q5QXU4_9CYAN</name>
<evidence type="ECO:0000256" key="1">
    <source>
        <dbReference type="ARBA" id="ARBA00022747"/>
    </source>
</evidence>
<dbReference type="RefSeq" id="WP_071248974.1">
    <property type="nucleotide sequence ID" value="NZ_MTPU01000033.1"/>
</dbReference>
<dbReference type="GO" id="GO:0009307">
    <property type="term" value="P:DNA restriction-modification system"/>
    <property type="evidence" value="ECO:0007669"/>
    <property type="project" value="UniProtKB-KW"/>
</dbReference>
<dbReference type="InterPro" id="IPR044946">
    <property type="entry name" value="Restrct_endonuc_typeI_TRD_sf"/>
</dbReference>
<gene>
    <name evidence="3" type="ORF">CENA302_07200</name>
</gene>
<evidence type="ECO:0000313" key="4">
    <source>
        <dbReference type="Proteomes" id="UP000190056"/>
    </source>
</evidence>
<accession>A0A9Q5QXU4</accession>
<evidence type="ECO:0008006" key="5">
    <source>
        <dbReference type="Google" id="ProtNLM"/>
    </source>
</evidence>